<accession>W4RTB5</accession>
<evidence type="ECO:0000313" key="1">
    <source>
        <dbReference type="EMBL" id="GAE47347.1"/>
    </source>
</evidence>
<evidence type="ECO:0000313" key="2">
    <source>
        <dbReference type="Proteomes" id="UP000018949"/>
    </source>
</evidence>
<organism evidence="1 2">
    <name type="scientific">Mesobacillus boroniphilus JCM 21738</name>
    <dbReference type="NCBI Taxonomy" id="1294265"/>
    <lineage>
        <taxon>Bacteria</taxon>
        <taxon>Bacillati</taxon>
        <taxon>Bacillota</taxon>
        <taxon>Bacilli</taxon>
        <taxon>Bacillales</taxon>
        <taxon>Bacillaceae</taxon>
        <taxon>Mesobacillus</taxon>
    </lineage>
</organism>
<dbReference type="EMBL" id="BAUW01000073">
    <property type="protein sequence ID" value="GAE47347.1"/>
    <property type="molecule type" value="Genomic_DNA"/>
</dbReference>
<keyword evidence="2" id="KW-1185">Reference proteome</keyword>
<reference evidence="1 2" key="1">
    <citation type="submission" date="2013-12" db="EMBL/GenBank/DDBJ databases">
        <title>NBRP : Genome information of microbial organism related human and environment.</title>
        <authorList>
            <person name="Hattori M."/>
            <person name="Oshima K."/>
            <person name="Inaba H."/>
            <person name="Suda W."/>
            <person name="Sakamoto M."/>
            <person name="Iino T."/>
            <person name="Kitahara M."/>
            <person name="Oshida Y."/>
            <person name="Iida T."/>
            <person name="Kudo T."/>
            <person name="Itoh T."/>
            <person name="Ahmed I."/>
            <person name="Ohkuma M."/>
        </authorList>
    </citation>
    <scope>NUCLEOTIDE SEQUENCE [LARGE SCALE GENOMIC DNA]</scope>
    <source>
        <strain evidence="1 2">JCM 21738</strain>
    </source>
</reference>
<comment type="caution">
    <text evidence="1">The sequence shown here is derived from an EMBL/GenBank/DDBJ whole genome shotgun (WGS) entry which is preliminary data.</text>
</comment>
<sequence length="468" mass="52341">MKETVCNLLQRVEREGRISSSGIPNNQIGGKTLNRRKIFSIVGGSVLAATLVMNPFTFNQDEKEQSKVSASTFARDLYVSSNSDFGQLMADINSGKHHQMKGAKEKIANGKLKIKFQKGKPSADSLEGFEDLVFDVEEVRNDKALQQTLNRALKNGAKVYLVGGVTTPEYADLLGLDKMSIVKKDENGVASTFRFDLDDKEMEKIKGPRKKNPNSEDNPDDLVYDVVGFTLDGNEHNQLVISKISSYDADSNKIEPTKDFILNEVLQSTSEKVEVEEAEYVAAKTPKIFGALSPLSAKADSTSVKSNPARVFGKAYYSGTEVGYTATSWILYKSSADDDPKFDYFSLKDATEMQGHGWYVPKLWTNHDIPFDRDFIDDWAPYDDADGSYSVTFGWPWNISVTANMSTDPKIDAQGSTTYDYARWVVTDSNMDGDVFRPGTSWRSAQGYRYARLDMYEKVHLQHHEVIP</sequence>
<gene>
    <name evidence="1" type="ORF">JCM21738_4320</name>
</gene>
<protein>
    <submittedName>
        <fullName evidence="1">Uncharacterized protein</fullName>
    </submittedName>
</protein>
<name>W4RTB5_9BACI</name>
<dbReference type="AlphaFoldDB" id="W4RTB5"/>
<dbReference type="Proteomes" id="UP000018949">
    <property type="component" value="Unassembled WGS sequence"/>
</dbReference>
<proteinExistence type="predicted"/>